<dbReference type="Gene3D" id="3.30.70.20">
    <property type="match status" value="1"/>
</dbReference>
<dbReference type="Gene3D" id="3.40.50.720">
    <property type="entry name" value="NAD(P)-binding Rossmann-like Domain"/>
    <property type="match status" value="1"/>
</dbReference>
<dbReference type="PANTHER" id="PTHR43245">
    <property type="entry name" value="BIFUNCTIONAL POLYMYXIN RESISTANCE PROTEIN ARNA"/>
    <property type="match status" value="1"/>
</dbReference>
<dbReference type="GO" id="GO:0051536">
    <property type="term" value="F:iron-sulfur cluster binding"/>
    <property type="evidence" value="ECO:0007669"/>
    <property type="project" value="UniProtKB-KW"/>
</dbReference>
<dbReference type="SUPFAM" id="SSF54862">
    <property type="entry name" value="4Fe-4S ferredoxins"/>
    <property type="match status" value="1"/>
</dbReference>
<feature type="domain" description="4Fe-4S ferredoxin-type" evidence="4">
    <location>
        <begin position="508"/>
        <end position="538"/>
    </location>
</feature>
<reference evidence="5 6" key="1">
    <citation type="submission" date="2007-10" db="EMBL/GenBank/DDBJ databases">
        <title>Complete sequence of Desulfococcus oleovorans Hxd3.</title>
        <authorList>
            <consortium name="US DOE Joint Genome Institute"/>
            <person name="Copeland A."/>
            <person name="Lucas S."/>
            <person name="Lapidus A."/>
            <person name="Barry K."/>
            <person name="Glavina del Rio T."/>
            <person name="Dalin E."/>
            <person name="Tice H."/>
            <person name="Pitluck S."/>
            <person name="Kiss H."/>
            <person name="Brettin T."/>
            <person name="Bruce D."/>
            <person name="Detter J.C."/>
            <person name="Han C."/>
            <person name="Schmutz J."/>
            <person name="Larimer F."/>
            <person name="Land M."/>
            <person name="Hauser L."/>
            <person name="Kyrpides N."/>
            <person name="Kim E."/>
            <person name="Wawrik B."/>
            <person name="Richardson P."/>
        </authorList>
    </citation>
    <scope>NUCLEOTIDE SEQUENCE [LARGE SCALE GENOMIC DNA]</scope>
    <source>
        <strain evidence="6">DSM 6200 / JCM 39069 / Hxd3</strain>
    </source>
</reference>
<dbReference type="GO" id="GO:0046872">
    <property type="term" value="F:metal ion binding"/>
    <property type="evidence" value="ECO:0007669"/>
    <property type="project" value="UniProtKB-KW"/>
</dbReference>
<dbReference type="OrthoDB" id="5411676at2"/>
<keyword evidence="1" id="KW-0479">Metal-binding</keyword>
<dbReference type="InterPro" id="IPR017896">
    <property type="entry name" value="4Fe4S_Fe-S-bd"/>
</dbReference>
<protein>
    <submittedName>
        <fullName evidence="5">NAD-dependent epimerase/dehydratase</fullName>
    </submittedName>
</protein>
<dbReference type="HOGENOM" id="CLU_462896_0_0_7"/>
<evidence type="ECO:0000256" key="2">
    <source>
        <dbReference type="ARBA" id="ARBA00023004"/>
    </source>
</evidence>
<dbReference type="Proteomes" id="UP000008561">
    <property type="component" value="Chromosome"/>
</dbReference>
<dbReference type="Pfam" id="PF12838">
    <property type="entry name" value="Fer4_7"/>
    <property type="match status" value="1"/>
</dbReference>
<dbReference type="eggNOG" id="COG0451">
    <property type="taxonomic scope" value="Bacteria"/>
</dbReference>
<sequence>MGTTVAITGVNSYFASTILPLLETDPDVDKVIGIDVSPWKGGYGKVEFHRADIRDPQIADILAGADVVYHLAFIVGQIQDTQKALDININGSRNVFESCVKNNVSKVIYTSSSTVYGAHADNPIGFREDAPLRVNEDSYYNESKVKVETFARDFFRNHPDITFTVIRSALLFGPHIDNMFSKLYDLPVSSLPMGRTTHNQYIHEEDLGSALHMAMACDLPGIYNVGADDGMATRHAFAMAGVRIIPVPTSLLKLVAAVGFKLRLFSAGRGWVSLGEYTIFMNCDKFKQATGWKPRYTSRQTFESFLAARERDAKDNPIQATLSWIFKSGPRTRPTMAVLNVFRLGKVPGLRRAIPWMNPKKNSMSYLPVNRSLGQVVDQVLPAQVVHDFIDAADTYVIMDKCGCRLARKCQHHTPDIGCLFMGETALKMPHGVSRRVTREQAHAHVDRAISVGLIPMTGKVRVDNFIFLTPDRSKLLSVCFCCHCCCMMTSLKHIPGDYLDGIMPRIEGLEISVTDACVGCGTCVEFCGFGAITIENGKAVHNDQCRGCGRCETRCPNHAVRITINNPNVTEDVKKRIEQYVDFKGTAA</sequence>
<evidence type="ECO:0000259" key="4">
    <source>
        <dbReference type="PROSITE" id="PS51379"/>
    </source>
</evidence>
<dbReference type="STRING" id="96561.Dole_0560"/>
<evidence type="ECO:0000256" key="1">
    <source>
        <dbReference type="ARBA" id="ARBA00022723"/>
    </source>
</evidence>
<dbReference type="SUPFAM" id="SSF51735">
    <property type="entry name" value="NAD(P)-binding Rossmann-fold domains"/>
    <property type="match status" value="1"/>
</dbReference>
<keyword evidence="3" id="KW-0411">Iron-sulfur</keyword>
<dbReference type="InterPro" id="IPR050177">
    <property type="entry name" value="Lipid_A_modif_metabolic_enz"/>
</dbReference>
<dbReference type="InterPro" id="IPR001509">
    <property type="entry name" value="Epimerase_deHydtase"/>
</dbReference>
<feature type="domain" description="4Fe-4S ferredoxin-type" evidence="4">
    <location>
        <begin position="541"/>
        <end position="566"/>
    </location>
</feature>
<evidence type="ECO:0000313" key="6">
    <source>
        <dbReference type="Proteomes" id="UP000008561"/>
    </source>
</evidence>
<dbReference type="KEGG" id="dol:Dole_0560"/>
<dbReference type="Pfam" id="PF01370">
    <property type="entry name" value="Epimerase"/>
    <property type="match status" value="1"/>
</dbReference>
<proteinExistence type="predicted"/>
<dbReference type="PANTHER" id="PTHR43245:SF52">
    <property type="entry name" value="NAD-DEPENDENT EPIMERASE_DEHYDRATASE"/>
    <property type="match status" value="1"/>
</dbReference>
<dbReference type="InterPro" id="IPR017900">
    <property type="entry name" value="4Fe4S_Fe_S_CS"/>
</dbReference>
<dbReference type="AlphaFoldDB" id="A8ZU58"/>
<keyword evidence="6" id="KW-1185">Reference proteome</keyword>
<accession>A8ZU58</accession>
<dbReference type="InterPro" id="IPR036291">
    <property type="entry name" value="NAD(P)-bd_dom_sf"/>
</dbReference>
<name>A8ZU58_DESOH</name>
<organism evidence="5 6">
    <name type="scientific">Desulfosudis oleivorans (strain DSM 6200 / JCM 39069 / Hxd3)</name>
    <name type="common">Desulfococcus oleovorans</name>
    <dbReference type="NCBI Taxonomy" id="96561"/>
    <lineage>
        <taxon>Bacteria</taxon>
        <taxon>Pseudomonadati</taxon>
        <taxon>Thermodesulfobacteriota</taxon>
        <taxon>Desulfobacteria</taxon>
        <taxon>Desulfobacterales</taxon>
        <taxon>Desulfosudaceae</taxon>
        <taxon>Desulfosudis</taxon>
    </lineage>
</organism>
<dbReference type="EMBL" id="CP000859">
    <property type="protein sequence ID" value="ABW66370.1"/>
    <property type="molecule type" value="Genomic_DNA"/>
</dbReference>
<evidence type="ECO:0000256" key="3">
    <source>
        <dbReference type="ARBA" id="ARBA00023014"/>
    </source>
</evidence>
<gene>
    <name evidence="5" type="ordered locus">Dole_0560</name>
</gene>
<dbReference type="PROSITE" id="PS51379">
    <property type="entry name" value="4FE4S_FER_2"/>
    <property type="match status" value="2"/>
</dbReference>
<dbReference type="eggNOG" id="COG1146">
    <property type="taxonomic scope" value="Bacteria"/>
</dbReference>
<keyword evidence="2" id="KW-0408">Iron</keyword>
<dbReference type="RefSeq" id="WP_012173989.1">
    <property type="nucleotide sequence ID" value="NC_009943.1"/>
</dbReference>
<dbReference type="PROSITE" id="PS00198">
    <property type="entry name" value="4FE4S_FER_1"/>
    <property type="match status" value="1"/>
</dbReference>
<evidence type="ECO:0000313" key="5">
    <source>
        <dbReference type="EMBL" id="ABW66370.1"/>
    </source>
</evidence>